<gene>
    <name evidence="1" type="ORF">KIW84_057403</name>
</gene>
<sequence length="110" mass="12574">KTLISTANFLLIFYQFQPVLEIHEGYQSTFLGSRNGRGRVFYTRNDRERIRGRGGGGASGSGKDKIDALGRLMGYSLSFHVWKEVCQPVMLNSLTKQFTQIMLFVIWHLN</sequence>
<evidence type="ECO:0000313" key="1">
    <source>
        <dbReference type="EMBL" id="KAI5412758.1"/>
    </source>
</evidence>
<dbReference type="Proteomes" id="UP001058974">
    <property type="component" value="Chromosome 5"/>
</dbReference>
<dbReference type="AlphaFoldDB" id="A0A9D4X336"/>
<reference evidence="1 2" key="1">
    <citation type="journal article" date="2022" name="Nat. Genet.">
        <title>Improved pea reference genome and pan-genome highlight genomic features and evolutionary characteristics.</title>
        <authorList>
            <person name="Yang T."/>
            <person name="Liu R."/>
            <person name="Luo Y."/>
            <person name="Hu S."/>
            <person name="Wang D."/>
            <person name="Wang C."/>
            <person name="Pandey M.K."/>
            <person name="Ge S."/>
            <person name="Xu Q."/>
            <person name="Li N."/>
            <person name="Li G."/>
            <person name="Huang Y."/>
            <person name="Saxena R.K."/>
            <person name="Ji Y."/>
            <person name="Li M."/>
            <person name="Yan X."/>
            <person name="He Y."/>
            <person name="Liu Y."/>
            <person name="Wang X."/>
            <person name="Xiang C."/>
            <person name="Varshney R.K."/>
            <person name="Ding H."/>
            <person name="Gao S."/>
            <person name="Zong X."/>
        </authorList>
    </citation>
    <scope>NUCLEOTIDE SEQUENCE [LARGE SCALE GENOMIC DNA]</scope>
    <source>
        <strain evidence="1 2">cv. Zhongwan 6</strain>
    </source>
</reference>
<evidence type="ECO:0000313" key="2">
    <source>
        <dbReference type="Proteomes" id="UP001058974"/>
    </source>
</evidence>
<comment type="caution">
    <text evidence="1">The sequence shown here is derived from an EMBL/GenBank/DDBJ whole genome shotgun (WGS) entry which is preliminary data.</text>
</comment>
<feature type="non-terminal residue" evidence="1">
    <location>
        <position position="110"/>
    </location>
</feature>
<accession>A0A9D4X336</accession>
<proteinExistence type="predicted"/>
<name>A0A9D4X336_PEA</name>
<keyword evidence="2" id="KW-1185">Reference proteome</keyword>
<organism evidence="1 2">
    <name type="scientific">Pisum sativum</name>
    <name type="common">Garden pea</name>
    <name type="synonym">Lathyrus oleraceus</name>
    <dbReference type="NCBI Taxonomy" id="3888"/>
    <lineage>
        <taxon>Eukaryota</taxon>
        <taxon>Viridiplantae</taxon>
        <taxon>Streptophyta</taxon>
        <taxon>Embryophyta</taxon>
        <taxon>Tracheophyta</taxon>
        <taxon>Spermatophyta</taxon>
        <taxon>Magnoliopsida</taxon>
        <taxon>eudicotyledons</taxon>
        <taxon>Gunneridae</taxon>
        <taxon>Pentapetalae</taxon>
        <taxon>rosids</taxon>
        <taxon>fabids</taxon>
        <taxon>Fabales</taxon>
        <taxon>Fabaceae</taxon>
        <taxon>Papilionoideae</taxon>
        <taxon>50 kb inversion clade</taxon>
        <taxon>NPAAA clade</taxon>
        <taxon>Hologalegina</taxon>
        <taxon>IRL clade</taxon>
        <taxon>Fabeae</taxon>
        <taxon>Lathyrus</taxon>
    </lineage>
</organism>
<dbReference type="Gramene" id="Psat05G0740300-T1">
    <property type="protein sequence ID" value="KAI5412758.1"/>
    <property type="gene ID" value="KIW84_057403"/>
</dbReference>
<dbReference type="EMBL" id="JAMSHJ010000005">
    <property type="protein sequence ID" value="KAI5412758.1"/>
    <property type="molecule type" value="Genomic_DNA"/>
</dbReference>
<protein>
    <submittedName>
        <fullName evidence="1">Uncharacterized protein</fullName>
    </submittedName>
</protein>